<evidence type="ECO:0000256" key="1">
    <source>
        <dbReference type="SAM" id="MobiDB-lite"/>
    </source>
</evidence>
<gene>
    <name evidence="2" type="ORF">FKW44_020612</name>
</gene>
<feature type="compositionally biased region" description="Basic residues" evidence="1">
    <location>
        <begin position="49"/>
        <end position="59"/>
    </location>
</feature>
<feature type="compositionally biased region" description="Polar residues" evidence="1">
    <location>
        <begin position="35"/>
        <end position="44"/>
    </location>
</feature>
<protein>
    <submittedName>
        <fullName evidence="2">Uncharacterized protein</fullName>
    </submittedName>
</protein>
<feature type="region of interest" description="Disordered" evidence="1">
    <location>
        <begin position="1"/>
        <end position="59"/>
    </location>
</feature>
<accession>A0A7T8GYB8</accession>
<sequence length="59" mass="6875">MRRRPESRGQQDTFRNALRDLGMVSYVRRPRHSLDQQGTGSSRQEASHLMKHNARIAIN</sequence>
<dbReference type="Proteomes" id="UP000595437">
    <property type="component" value="Chromosome 14"/>
</dbReference>
<keyword evidence="3" id="KW-1185">Reference proteome</keyword>
<dbReference type="AlphaFoldDB" id="A0A7T8GYB8"/>
<organism evidence="2 3">
    <name type="scientific">Caligus rogercresseyi</name>
    <name type="common">Sea louse</name>
    <dbReference type="NCBI Taxonomy" id="217165"/>
    <lineage>
        <taxon>Eukaryota</taxon>
        <taxon>Metazoa</taxon>
        <taxon>Ecdysozoa</taxon>
        <taxon>Arthropoda</taxon>
        <taxon>Crustacea</taxon>
        <taxon>Multicrustacea</taxon>
        <taxon>Hexanauplia</taxon>
        <taxon>Copepoda</taxon>
        <taxon>Siphonostomatoida</taxon>
        <taxon>Caligidae</taxon>
        <taxon>Caligus</taxon>
    </lineage>
</organism>
<reference evidence="3" key="1">
    <citation type="submission" date="2021-01" db="EMBL/GenBank/DDBJ databases">
        <title>Caligus Genome Assembly.</title>
        <authorList>
            <person name="Gallardo-Escarate C."/>
        </authorList>
    </citation>
    <scope>NUCLEOTIDE SEQUENCE [LARGE SCALE GENOMIC DNA]</scope>
</reference>
<proteinExistence type="predicted"/>
<evidence type="ECO:0000313" key="3">
    <source>
        <dbReference type="Proteomes" id="UP000595437"/>
    </source>
</evidence>
<name>A0A7T8GYB8_CALRO</name>
<dbReference type="EMBL" id="CP045903">
    <property type="protein sequence ID" value="QQP39660.1"/>
    <property type="molecule type" value="Genomic_DNA"/>
</dbReference>
<evidence type="ECO:0000313" key="2">
    <source>
        <dbReference type="EMBL" id="QQP39660.1"/>
    </source>
</evidence>